<comment type="subunit">
    <text evidence="4">Homodimer.</text>
</comment>
<feature type="coiled-coil region" evidence="7">
    <location>
        <begin position="28"/>
        <end position="66"/>
    </location>
</feature>
<keyword evidence="3 4" id="KW-0143">Chaperone</keyword>
<dbReference type="PRINTS" id="PR00773">
    <property type="entry name" value="GRPEPROTEIN"/>
</dbReference>
<accession>A0A934WIQ3</accession>
<gene>
    <name evidence="4" type="primary">grpE</name>
    <name evidence="9" type="ORF">CCR87_06770</name>
</gene>
<dbReference type="RefSeq" id="WP_201156812.1">
    <property type="nucleotide sequence ID" value="NZ_NHSD01000198.1"/>
</dbReference>
<dbReference type="InterPro" id="IPR009012">
    <property type="entry name" value="GrpE_head"/>
</dbReference>
<feature type="region of interest" description="Disordered" evidence="8">
    <location>
        <begin position="1"/>
        <end position="26"/>
    </location>
</feature>
<dbReference type="GO" id="GO:0051082">
    <property type="term" value="F:unfolded protein binding"/>
    <property type="evidence" value="ECO:0007669"/>
    <property type="project" value="TreeGrafter"/>
</dbReference>
<dbReference type="CDD" id="cd00446">
    <property type="entry name" value="GrpE"/>
    <property type="match status" value="1"/>
</dbReference>
<dbReference type="EMBL" id="NHSD01000198">
    <property type="protein sequence ID" value="MBK5927047.1"/>
    <property type="molecule type" value="Genomic_DNA"/>
</dbReference>
<reference evidence="9" key="2">
    <citation type="journal article" date="2020" name="Microorganisms">
        <title>Osmotic Adaptation and Compatible Solute Biosynthesis of Phototrophic Bacteria as Revealed from Genome Analyses.</title>
        <authorList>
            <person name="Imhoff J.F."/>
            <person name="Rahn T."/>
            <person name="Kunzel S."/>
            <person name="Keller A."/>
            <person name="Neulinger S.C."/>
        </authorList>
    </citation>
    <scope>NUCLEOTIDE SEQUENCE</scope>
    <source>
        <strain evidence="9">LMG 28126</strain>
    </source>
</reference>
<dbReference type="AlphaFoldDB" id="A0A934WIQ3"/>
<dbReference type="Pfam" id="PF01025">
    <property type="entry name" value="GrpE"/>
    <property type="match status" value="1"/>
</dbReference>
<name>A0A934WIQ3_9RHOB</name>
<dbReference type="Proteomes" id="UP000706333">
    <property type="component" value="Unassembled WGS sequence"/>
</dbReference>
<dbReference type="PANTHER" id="PTHR21237">
    <property type="entry name" value="GRPE PROTEIN"/>
    <property type="match status" value="1"/>
</dbReference>
<dbReference type="SUPFAM" id="SSF51064">
    <property type="entry name" value="Head domain of nucleotide exchange factor GrpE"/>
    <property type="match status" value="1"/>
</dbReference>
<keyword evidence="2 4" id="KW-0346">Stress response</keyword>
<feature type="compositionally biased region" description="Low complexity" evidence="8">
    <location>
        <begin position="11"/>
        <end position="26"/>
    </location>
</feature>
<dbReference type="HAMAP" id="MF_01151">
    <property type="entry name" value="GrpE"/>
    <property type="match status" value="1"/>
</dbReference>
<evidence type="ECO:0000256" key="7">
    <source>
        <dbReference type="SAM" id="Coils"/>
    </source>
</evidence>
<sequence>MAEARNQEAYPDTGAPAPEEAPAMDADTAALEDQIAALEAERDAMRERMMRALADAENSRKRAERDRREGLMYGGAKLARDMLPVYDHLTRALDAIDEVGRETAPGLVEGLNLTLRELVNVLEKHGVQRVLPEVGDAFDPHSHQAMFEAPVPDTRAGDIIQVMAAGFRMHEQLLRPAQVGVSSTPAG</sequence>
<keyword evidence="4" id="KW-0963">Cytoplasm</keyword>
<comment type="function">
    <text evidence="4 5">Participates actively in the response to hyperosmotic and heat shock by preventing the aggregation of stress-denatured proteins, in association with DnaK and GrpE. It is the nucleotide exchange factor for DnaK and may function as a thermosensor. Unfolded proteins bind initially to DnaJ; upon interaction with the DnaJ-bound protein, DnaK hydrolyzes its bound ATP, resulting in the formation of a stable complex. GrpE releases ADP from DnaK; ATP binding to DnaK triggers the release of the substrate protein, thus completing the reaction cycle. Several rounds of ATP-dependent interactions between DnaJ, DnaK and GrpE are required for fully efficient folding.</text>
</comment>
<dbReference type="Gene3D" id="2.30.22.10">
    <property type="entry name" value="Head domain of nucleotide exchange factor GrpE"/>
    <property type="match status" value="1"/>
</dbReference>
<organism evidence="9 10">
    <name type="scientific">Rhodobaculum claviforme</name>
    <dbReference type="NCBI Taxonomy" id="1549854"/>
    <lineage>
        <taxon>Bacteria</taxon>
        <taxon>Pseudomonadati</taxon>
        <taxon>Pseudomonadota</taxon>
        <taxon>Alphaproteobacteria</taxon>
        <taxon>Rhodobacterales</taxon>
        <taxon>Paracoccaceae</taxon>
        <taxon>Rhodobaculum</taxon>
    </lineage>
</organism>
<dbReference type="GO" id="GO:0042803">
    <property type="term" value="F:protein homodimerization activity"/>
    <property type="evidence" value="ECO:0007669"/>
    <property type="project" value="InterPro"/>
</dbReference>
<comment type="subcellular location">
    <subcellularLocation>
        <location evidence="4">Cytoplasm</location>
    </subcellularLocation>
</comment>
<reference evidence="9" key="1">
    <citation type="submission" date="2017-05" db="EMBL/GenBank/DDBJ databases">
        <authorList>
            <person name="Imhoff J.F."/>
            <person name="Rahn T."/>
            <person name="Kuenzel S."/>
            <person name="Neulinger S.C."/>
        </authorList>
    </citation>
    <scope>NUCLEOTIDE SEQUENCE</scope>
    <source>
        <strain evidence="9">LMG 28126</strain>
    </source>
</reference>
<dbReference type="InterPro" id="IPR013805">
    <property type="entry name" value="GrpE_CC"/>
</dbReference>
<keyword evidence="7" id="KW-0175">Coiled coil</keyword>
<dbReference type="GO" id="GO:0006457">
    <property type="term" value="P:protein folding"/>
    <property type="evidence" value="ECO:0007669"/>
    <property type="project" value="InterPro"/>
</dbReference>
<evidence type="ECO:0000256" key="3">
    <source>
        <dbReference type="ARBA" id="ARBA00023186"/>
    </source>
</evidence>
<dbReference type="Gene3D" id="3.90.20.20">
    <property type="match status" value="1"/>
</dbReference>
<dbReference type="PROSITE" id="PS01071">
    <property type="entry name" value="GRPE"/>
    <property type="match status" value="1"/>
</dbReference>
<dbReference type="SUPFAM" id="SSF58014">
    <property type="entry name" value="Coiled-coil domain of nucleotide exchange factor GrpE"/>
    <property type="match status" value="1"/>
</dbReference>
<dbReference type="GO" id="GO:0000774">
    <property type="term" value="F:adenyl-nucleotide exchange factor activity"/>
    <property type="evidence" value="ECO:0007669"/>
    <property type="project" value="InterPro"/>
</dbReference>
<evidence type="ECO:0000256" key="6">
    <source>
        <dbReference type="RuleBase" id="RU004478"/>
    </source>
</evidence>
<proteinExistence type="inferred from homology"/>
<evidence type="ECO:0000313" key="9">
    <source>
        <dbReference type="EMBL" id="MBK5927047.1"/>
    </source>
</evidence>
<evidence type="ECO:0000256" key="2">
    <source>
        <dbReference type="ARBA" id="ARBA00023016"/>
    </source>
</evidence>
<evidence type="ECO:0000256" key="1">
    <source>
        <dbReference type="ARBA" id="ARBA00009054"/>
    </source>
</evidence>
<keyword evidence="10" id="KW-1185">Reference proteome</keyword>
<comment type="caution">
    <text evidence="9">The sequence shown here is derived from an EMBL/GenBank/DDBJ whole genome shotgun (WGS) entry which is preliminary data.</text>
</comment>
<evidence type="ECO:0000256" key="5">
    <source>
        <dbReference type="RuleBase" id="RU000639"/>
    </source>
</evidence>
<protein>
    <recommendedName>
        <fullName evidence="4 5">Protein GrpE</fullName>
    </recommendedName>
    <alternativeName>
        <fullName evidence="4">HSP-70 cofactor</fullName>
    </alternativeName>
</protein>
<dbReference type="InterPro" id="IPR000740">
    <property type="entry name" value="GrpE"/>
</dbReference>
<dbReference type="GO" id="GO:0051087">
    <property type="term" value="F:protein-folding chaperone binding"/>
    <property type="evidence" value="ECO:0007669"/>
    <property type="project" value="InterPro"/>
</dbReference>
<dbReference type="PANTHER" id="PTHR21237:SF23">
    <property type="entry name" value="GRPE PROTEIN HOMOLOG, MITOCHONDRIAL"/>
    <property type="match status" value="1"/>
</dbReference>
<evidence type="ECO:0000256" key="4">
    <source>
        <dbReference type="HAMAP-Rule" id="MF_01151"/>
    </source>
</evidence>
<dbReference type="GO" id="GO:0005737">
    <property type="term" value="C:cytoplasm"/>
    <property type="evidence" value="ECO:0007669"/>
    <property type="project" value="UniProtKB-SubCell"/>
</dbReference>
<evidence type="ECO:0000313" key="10">
    <source>
        <dbReference type="Proteomes" id="UP000706333"/>
    </source>
</evidence>
<evidence type="ECO:0000256" key="8">
    <source>
        <dbReference type="SAM" id="MobiDB-lite"/>
    </source>
</evidence>
<comment type="similarity">
    <text evidence="1 4 6">Belongs to the GrpE family.</text>
</comment>